<accession>A0A7L4ZJJ4</accession>
<dbReference type="Proteomes" id="UP000464657">
    <property type="component" value="Chromosome"/>
</dbReference>
<evidence type="ECO:0008006" key="4">
    <source>
        <dbReference type="Google" id="ProtNLM"/>
    </source>
</evidence>
<proteinExistence type="predicted"/>
<feature type="transmembrane region" description="Helical" evidence="1">
    <location>
        <begin position="22"/>
        <end position="43"/>
    </location>
</feature>
<dbReference type="AlphaFoldDB" id="A0A7L4ZJJ4"/>
<protein>
    <recommendedName>
        <fullName evidence="4">Phage abortive infection protein</fullName>
    </recommendedName>
</protein>
<keyword evidence="1" id="KW-1133">Transmembrane helix</keyword>
<evidence type="ECO:0000313" key="3">
    <source>
        <dbReference type="Proteomes" id="UP000464657"/>
    </source>
</evidence>
<dbReference type="KEGG" id="kan:IMCC3317_14380"/>
<evidence type="ECO:0000313" key="2">
    <source>
        <dbReference type="EMBL" id="QHI36084.1"/>
    </source>
</evidence>
<gene>
    <name evidence="2" type="ORF">IMCC3317_14380</name>
</gene>
<organism evidence="2 3">
    <name type="scientific">Kordia antarctica</name>
    <dbReference type="NCBI Taxonomy" id="1218801"/>
    <lineage>
        <taxon>Bacteria</taxon>
        <taxon>Pseudomonadati</taxon>
        <taxon>Bacteroidota</taxon>
        <taxon>Flavobacteriia</taxon>
        <taxon>Flavobacteriales</taxon>
        <taxon>Flavobacteriaceae</taxon>
        <taxon>Kordia</taxon>
    </lineage>
</organism>
<dbReference type="EMBL" id="CP019288">
    <property type="protein sequence ID" value="QHI36084.1"/>
    <property type="molecule type" value="Genomic_DNA"/>
</dbReference>
<name>A0A7L4ZJJ4_9FLAO</name>
<keyword evidence="1" id="KW-0812">Transmembrane</keyword>
<reference evidence="2 3" key="1">
    <citation type="journal article" date="2013" name="Int. J. Syst. Evol. Microbiol.">
        <title>Kordia antarctica sp. nov., isolated from Antarctic seawater.</title>
        <authorList>
            <person name="Baek K."/>
            <person name="Choi A."/>
            <person name="Kang I."/>
            <person name="Lee K."/>
            <person name="Cho J.C."/>
        </authorList>
    </citation>
    <scope>NUCLEOTIDE SEQUENCE [LARGE SCALE GENOMIC DNA]</scope>
    <source>
        <strain evidence="2 3">IMCC3317</strain>
    </source>
</reference>
<keyword evidence="3" id="KW-1185">Reference proteome</keyword>
<keyword evidence="1" id="KW-0472">Membrane</keyword>
<sequence>MVVIEIAGVSWMKKLEKMSDSLITTLIAGGTGLISSLITIYWLKPKIDRKFHIFQLEENYKHEQAKKIKEIIGQYKSQLLNSAEHLHSRLKNYSKNCSENWLEVNGDYHTNHYYIDTMVYRFLNFFAYIKLVEDNLEYLDTTNSENDDMEMIRYFRIFADVISDVDLFKGSDYDANNQSDHIFRNRFEQYYECLIQEKKIISFNLFEDRKDELIEYIQPIYMFFDGMNKTEPRYRLERLKCFHCILISFLNHFGYDFQETKLTKVQKLKKLLGPLKFESGLKIIIKKYKLKGSKQLTELVIDNYK</sequence>
<evidence type="ECO:0000256" key="1">
    <source>
        <dbReference type="SAM" id="Phobius"/>
    </source>
</evidence>